<reference evidence="1 2" key="1">
    <citation type="journal article" date="2019" name="Nat. Microbiol.">
        <title>Wide diversity of methane and short-chain alkane metabolisms in uncultured archaea.</title>
        <authorList>
            <person name="Borrel G."/>
            <person name="Adam P.S."/>
            <person name="McKay L.J."/>
            <person name="Chen L.X."/>
            <person name="Sierra-Garcia I.N."/>
            <person name="Sieber C.M."/>
            <person name="Letourneur Q."/>
            <person name="Ghozlane A."/>
            <person name="Andersen G.L."/>
            <person name="Li W.J."/>
            <person name="Hallam S.J."/>
            <person name="Muyzer G."/>
            <person name="de Oliveira V.M."/>
            <person name="Inskeep W.P."/>
            <person name="Banfield J.F."/>
            <person name="Gribaldo S."/>
        </authorList>
    </citation>
    <scope>NUCLEOTIDE SEQUENCE [LARGE SCALE GENOMIC DNA]</scope>
    <source>
        <strain evidence="1">NM1b</strain>
    </source>
</reference>
<protein>
    <submittedName>
        <fullName evidence="1">Uncharacterized protein</fullName>
    </submittedName>
</protein>
<dbReference type="Proteomes" id="UP000320766">
    <property type="component" value="Unassembled WGS sequence"/>
</dbReference>
<proteinExistence type="predicted"/>
<dbReference type="EMBL" id="RXIL01000168">
    <property type="protein sequence ID" value="RZN66246.1"/>
    <property type="molecule type" value="Genomic_DNA"/>
</dbReference>
<dbReference type="AlphaFoldDB" id="A0A520KUD5"/>
<name>A0A520KUD5_9EURY</name>
<sequence>MIEAMSDDELAKMLRREYLRKLARYRRLDDQLCTKYGMTCEEFEKEDIVAKKNYSWEVEADAQDWEMAIDGIKICLRKLGEVKVEY</sequence>
<comment type="caution">
    <text evidence="1">The sequence shown here is derived from an EMBL/GenBank/DDBJ whole genome shotgun (WGS) entry which is preliminary data.</text>
</comment>
<gene>
    <name evidence="1" type="ORF">EF807_08675</name>
</gene>
<evidence type="ECO:0000313" key="2">
    <source>
        <dbReference type="Proteomes" id="UP000320766"/>
    </source>
</evidence>
<organism evidence="1 2">
    <name type="scientific">Candidatus Methanolliviera hydrocarbonicum</name>
    <dbReference type="NCBI Taxonomy" id="2491085"/>
    <lineage>
        <taxon>Archaea</taxon>
        <taxon>Methanobacteriati</taxon>
        <taxon>Methanobacteriota</taxon>
        <taxon>Candidatus Methanoliparia</taxon>
        <taxon>Candidatus Methanoliparales</taxon>
        <taxon>Candidatus Methanollivieraceae</taxon>
        <taxon>Candidatus Methanolliviera</taxon>
    </lineage>
</organism>
<accession>A0A520KUD5</accession>
<evidence type="ECO:0000313" key="1">
    <source>
        <dbReference type="EMBL" id="RZN66246.1"/>
    </source>
</evidence>